<sequence>MTGLSPVFPEAVLWDMDGTLLDTEPIWDEAMDALAARHGVPMTPQLRRATLGNNSVDALTKVYDAARLPESGRDFDADEAWMVAMVVKLFARELPWRPGAVALLDLVAAAEIPMVLVTNTMREVADIAIETIGAHRFVATVCGDEVAVGKPAPDIYLRAAEIVGAAPGDCLAIEDSPTGAAAAHAAGVPNLVVPSQIPVAAASKRVFRQTLAGLTVDDLARLFAQARTDTPA</sequence>
<protein>
    <submittedName>
        <fullName evidence="1">HAD family hydrolase</fullName>
    </submittedName>
</protein>
<dbReference type="EMBL" id="JBHLWV010000020">
    <property type="protein sequence ID" value="MFC0315531.1"/>
    <property type="molecule type" value="Genomic_DNA"/>
</dbReference>
<dbReference type="SUPFAM" id="SSF56784">
    <property type="entry name" value="HAD-like"/>
    <property type="match status" value="1"/>
</dbReference>
<dbReference type="CDD" id="cd07505">
    <property type="entry name" value="HAD_BPGM-like"/>
    <property type="match status" value="1"/>
</dbReference>
<evidence type="ECO:0000313" key="2">
    <source>
        <dbReference type="Proteomes" id="UP001589783"/>
    </source>
</evidence>
<dbReference type="Pfam" id="PF00702">
    <property type="entry name" value="Hydrolase"/>
    <property type="match status" value="1"/>
</dbReference>
<reference evidence="1 2" key="1">
    <citation type="submission" date="2024-09" db="EMBL/GenBank/DDBJ databases">
        <authorList>
            <person name="Sun Q."/>
            <person name="Mori K."/>
        </authorList>
    </citation>
    <scope>NUCLEOTIDE SEQUENCE [LARGE SCALE GENOMIC DNA]</scope>
    <source>
        <strain evidence="1 2">CCM 7957</strain>
    </source>
</reference>
<keyword evidence="2" id="KW-1185">Reference proteome</keyword>
<evidence type="ECO:0000313" key="1">
    <source>
        <dbReference type="EMBL" id="MFC0315531.1"/>
    </source>
</evidence>
<dbReference type="SFLD" id="SFLDS00003">
    <property type="entry name" value="Haloacid_Dehalogenase"/>
    <property type="match status" value="1"/>
</dbReference>
<dbReference type="GO" id="GO:0016787">
    <property type="term" value="F:hydrolase activity"/>
    <property type="evidence" value="ECO:0007669"/>
    <property type="project" value="UniProtKB-KW"/>
</dbReference>
<dbReference type="PANTHER" id="PTHR18901:SF38">
    <property type="entry name" value="PSEUDOURIDINE-5'-PHOSPHATASE"/>
    <property type="match status" value="1"/>
</dbReference>
<dbReference type="InterPro" id="IPR036412">
    <property type="entry name" value="HAD-like_sf"/>
</dbReference>
<dbReference type="PANTHER" id="PTHR18901">
    <property type="entry name" value="2-DEOXYGLUCOSE-6-PHOSPHATE PHOSPHATASE 2"/>
    <property type="match status" value="1"/>
</dbReference>
<dbReference type="Gene3D" id="1.10.150.240">
    <property type="entry name" value="Putative phosphatase, domain 2"/>
    <property type="match status" value="1"/>
</dbReference>
<organism evidence="1 2">
    <name type="scientific">Gordonia phosphorivorans</name>
    <dbReference type="NCBI Taxonomy" id="1056982"/>
    <lineage>
        <taxon>Bacteria</taxon>
        <taxon>Bacillati</taxon>
        <taxon>Actinomycetota</taxon>
        <taxon>Actinomycetes</taxon>
        <taxon>Mycobacteriales</taxon>
        <taxon>Gordoniaceae</taxon>
        <taxon>Gordonia</taxon>
    </lineage>
</organism>
<dbReference type="RefSeq" id="WP_382364306.1">
    <property type="nucleotide sequence ID" value="NZ_JBHLWV010000020.1"/>
</dbReference>
<dbReference type="InterPro" id="IPR023214">
    <property type="entry name" value="HAD_sf"/>
</dbReference>
<dbReference type="Gene3D" id="3.40.50.1000">
    <property type="entry name" value="HAD superfamily/HAD-like"/>
    <property type="match status" value="1"/>
</dbReference>
<name>A0ABV6H9F9_9ACTN</name>
<dbReference type="InterPro" id="IPR023198">
    <property type="entry name" value="PGP-like_dom2"/>
</dbReference>
<gene>
    <name evidence="1" type="ORF">ACFFJD_11805</name>
</gene>
<keyword evidence="1" id="KW-0378">Hydrolase</keyword>
<proteinExistence type="predicted"/>
<dbReference type="Proteomes" id="UP001589783">
    <property type="component" value="Unassembled WGS sequence"/>
</dbReference>
<accession>A0ABV6H9F9</accession>
<dbReference type="NCBIfam" id="TIGR01509">
    <property type="entry name" value="HAD-SF-IA-v3"/>
    <property type="match status" value="1"/>
</dbReference>
<dbReference type="SFLD" id="SFLDG01129">
    <property type="entry name" value="C1.5:_HAD__Beta-PGM__Phosphata"/>
    <property type="match status" value="1"/>
</dbReference>
<comment type="caution">
    <text evidence="1">The sequence shown here is derived from an EMBL/GenBank/DDBJ whole genome shotgun (WGS) entry which is preliminary data.</text>
</comment>
<dbReference type="InterPro" id="IPR006439">
    <property type="entry name" value="HAD-SF_hydro_IA"/>
</dbReference>